<dbReference type="PROSITE" id="PS51826">
    <property type="entry name" value="PSBD"/>
    <property type="match status" value="1"/>
</dbReference>
<protein>
    <recommendedName>
        <fullName evidence="6">Acetyltransferase component of pyruvate dehydrogenase complex</fullName>
        <ecNumber evidence="6">2.3.1.12</ecNumber>
    </recommendedName>
</protein>
<dbReference type="EMBL" id="LNIX01000003">
    <property type="protein sequence ID" value="OXA57835.1"/>
    <property type="molecule type" value="Genomic_DNA"/>
</dbReference>
<dbReference type="OMA" id="TMEFESF"/>
<comment type="cofactor">
    <cofactor evidence="6">
        <name>(R)-lipoate</name>
        <dbReference type="ChEBI" id="CHEBI:83088"/>
    </cofactor>
    <text evidence="6">Binds 1 lipoyl cofactor covalently.</text>
</comment>
<evidence type="ECO:0000313" key="9">
    <source>
        <dbReference type="EMBL" id="OXA57835.1"/>
    </source>
</evidence>
<dbReference type="Gene3D" id="3.30.559.10">
    <property type="entry name" value="Chloramphenicol acetyltransferase-like domain"/>
    <property type="match status" value="1"/>
</dbReference>
<dbReference type="Pfam" id="PF02817">
    <property type="entry name" value="E3_binding"/>
    <property type="match status" value="1"/>
</dbReference>
<organism evidence="9 10">
    <name type="scientific">Folsomia candida</name>
    <name type="common">Springtail</name>
    <dbReference type="NCBI Taxonomy" id="158441"/>
    <lineage>
        <taxon>Eukaryota</taxon>
        <taxon>Metazoa</taxon>
        <taxon>Ecdysozoa</taxon>
        <taxon>Arthropoda</taxon>
        <taxon>Hexapoda</taxon>
        <taxon>Collembola</taxon>
        <taxon>Entomobryomorpha</taxon>
        <taxon>Isotomoidea</taxon>
        <taxon>Isotomidae</taxon>
        <taxon>Proisotominae</taxon>
        <taxon>Folsomia</taxon>
    </lineage>
</organism>
<proteinExistence type="inferred from homology"/>
<keyword evidence="2 6" id="KW-0808">Transferase</keyword>
<dbReference type="PROSITE" id="PS00189">
    <property type="entry name" value="LIPOYL"/>
    <property type="match status" value="1"/>
</dbReference>
<dbReference type="Pfam" id="PF00364">
    <property type="entry name" value="Biotin_lipoyl"/>
    <property type="match status" value="1"/>
</dbReference>
<dbReference type="CDD" id="cd06849">
    <property type="entry name" value="lipoyl_domain"/>
    <property type="match status" value="1"/>
</dbReference>
<dbReference type="PANTHER" id="PTHR23151">
    <property type="entry name" value="DIHYDROLIPOAMIDE ACETYL/SUCCINYL-TRANSFERASE-RELATED"/>
    <property type="match status" value="1"/>
</dbReference>
<evidence type="ECO:0000256" key="4">
    <source>
        <dbReference type="ARBA" id="ARBA00022946"/>
    </source>
</evidence>
<keyword evidence="9" id="KW-0670">Pyruvate</keyword>
<dbReference type="SUPFAM" id="SSF51230">
    <property type="entry name" value="Single hybrid motif"/>
    <property type="match status" value="1"/>
</dbReference>
<dbReference type="STRING" id="158441.A0A226EJF8"/>
<dbReference type="Proteomes" id="UP000198287">
    <property type="component" value="Unassembled WGS sequence"/>
</dbReference>
<dbReference type="InterPro" id="IPR011053">
    <property type="entry name" value="Single_hybrid_motif"/>
</dbReference>
<dbReference type="Gene3D" id="4.10.320.10">
    <property type="entry name" value="E3-binding domain"/>
    <property type="match status" value="1"/>
</dbReference>
<evidence type="ECO:0000259" key="8">
    <source>
        <dbReference type="PROSITE" id="PS51826"/>
    </source>
</evidence>
<dbReference type="FunFam" id="3.30.559.10:FF:000003">
    <property type="entry name" value="Acetyltransferase component of pyruvate dehydrogenase complex"/>
    <property type="match status" value="1"/>
</dbReference>
<dbReference type="InterPro" id="IPR001078">
    <property type="entry name" value="2-oxoacid_DH_actylTfrase"/>
</dbReference>
<evidence type="ECO:0000256" key="3">
    <source>
        <dbReference type="ARBA" id="ARBA00022823"/>
    </source>
</evidence>
<dbReference type="SUPFAM" id="SSF47005">
    <property type="entry name" value="Peripheral subunit-binding domain of 2-oxo acid dehydrogenase complex"/>
    <property type="match status" value="1"/>
</dbReference>
<dbReference type="GO" id="GO:0045254">
    <property type="term" value="C:pyruvate dehydrogenase complex"/>
    <property type="evidence" value="ECO:0007669"/>
    <property type="project" value="UniProtKB-UniRule"/>
</dbReference>
<dbReference type="InterPro" id="IPR003016">
    <property type="entry name" value="2-oxoA_DH_lipoyl-BS"/>
</dbReference>
<keyword evidence="3 6" id="KW-0450">Lipoyl</keyword>
<reference evidence="9 10" key="1">
    <citation type="submission" date="2015-12" db="EMBL/GenBank/DDBJ databases">
        <title>The genome of Folsomia candida.</title>
        <authorList>
            <person name="Faddeeva A."/>
            <person name="Derks M.F."/>
            <person name="Anvar Y."/>
            <person name="Smit S."/>
            <person name="Van Straalen N."/>
            <person name="Roelofs D."/>
        </authorList>
    </citation>
    <scope>NUCLEOTIDE SEQUENCE [LARGE SCALE GENOMIC DNA]</scope>
    <source>
        <strain evidence="9 10">VU population</strain>
        <tissue evidence="9">Whole body</tissue>
    </source>
</reference>
<dbReference type="InterPro" id="IPR023213">
    <property type="entry name" value="CAT-like_dom_sf"/>
</dbReference>
<evidence type="ECO:0000313" key="10">
    <source>
        <dbReference type="Proteomes" id="UP000198287"/>
    </source>
</evidence>
<comment type="caution">
    <text evidence="9">The sequence shown here is derived from an EMBL/GenBank/DDBJ whole genome shotgun (WGS) entry which is preliminary data.</text>
</comment>
<dbReference type="InterPro" id="IPR000089">
    <property type="entry name" value="Biotin_lipoyl"/>
</dbReference>
<evidence type="ECO:0000256" key="5">
    <source>
        <dbReference type="ARBA" id="ARBA00023315"/>
    </source>
</evidence>
<comment type="function">
    <text evidence="6">The pyruvate dehydrogenase complex catalyzes the overall conversion of pyruvate to acetyl-CoA and CO(2).</text>
</comment>
<dbReference type="GO" id="GO:0005739">
    <property type="term" value="C:mitochondrion"/>
    <property type="evidence" value="ECO:0007669"/>
    <property type="project" value="UniProtKB-SubCell"/>
</dbReference>
<dbReference type="PROSITE" id="PS50968">
    <property type="entry name" value="BIOTINYL_LIPOYL"/>
    <property type="match status" value="1"/>
</dbReference>
<feature type="domain" description="Lipoyl-binding" evidence="7">
    <location>
        <begin position="79"/>
        <end position="155"/>
    </location>
</feature>
<dbReference type="Pfam" id="PF00198">
    <property type="entry name" value="2-oxoacid_dh"/>
    <property type="match status" value="1"/>
</dbReference>
<evidence type="ECO:0000256" key="6">
    <source>
        <dbReference type="RuleBase" id="RU361137"/>
    </source>
</evidence>
<sequence>MNRSCNNLLRLYLQKTGSGGLKNNVHYNNSARVFFLGTRTLHHFASRANNRLVQADVRKWNSISENGQVKRQYSSYPDHTTVSLPALSPTMEMGTIISWEKKEGDPLSEGDLLCEIETDKATMGFETPEEGFLAKILIAAGSKDVPVGKLVCIIVPNEADIAAFKDFKDTEGAAPPPRKTPAPAKAAAVAPPTVSAPTPSPTIVSATPAAPVGGRRFASPLARSLAGEKGIDVASLGQGSGFAGSITSKDLSKAPSAGVARPVAGGAPFIDIPVSGVRGVIAKRLLQSKQTIPHYYLTAEVEVDQLLALREQFNKTLDKQKVKLSVNDFIIKATAMACLKVPEANSAWMDTVIRQYSSVDVSVAVSTENGLITPIVFSADAKGVLEINQEVKELAGKARAGKLQPQEFQGGTITVSNLGMYGVYNFSAILNPPQSCILAVGGTSKRVVPADNEKGFKVVNVMYVTLSCDHRTVDGAVGAQWLLNFKSFLSNPAAMIL</sequence>
<evidence type="ECO:0000256" key="1">
    <source>
        <dbReference type="ARBA" id="ARBA00007317"/>
    </source>
</evidence>
<keyword evidence="10" id="KW-1185">Reference proteome</keyword>
<dbReference type="FunFam" id="2.40.50.100:FF:000010">
    <property type="entry name" value="Acetyltransferase component of pyruvate dehydrogenase complex"/>
    <property type="match status" value="1"/>
</dbReference>
<dbReference type="InterPro" id="IPR045257">
    <property type="entry name" value="E2/Pdx1"/>
</dbReference>
<dbReference type="InterPro" id="IPR006257">
    <property type="entry name" value="LAT1"/>
</dbReference>
<dbReference type="InterPro" id="IPR004167">
    <property type="entry name" value="PSBD"/>
</dbReference>
<feature type="domain" description="Peripheral subunit-binding (PSBD)" evidence="8">
    <location>
        <begin position="217"/>
        <end position="255"/>
    </location>
</feature>
<dbReference type="AlphaFoldDB" id="A0A226EJF8"/>
<dbReference type="GO" id="GO:0006086">
    <property type="term" value="P:pyruvate decarboxylation to acetyl-CoA"/>
    <property type="evidence" value="ECO:0007669"/>
    <property type="project" value="InterPro"/>
</dbReference>
<dbReference type="GO" id="GO:0004742">
    <property type="term" value="F:dihydrolipoyllysine-residue acetyltransferase activity"/>
    <property type="evidence" value="ECO:0007669"/>
    <property type="project" value="UniProtKB-UniRule"/>
</dbReference>
<dbReference type="PANTHER" id="PTHR23151:SF90">
    <property type="entry name" value="DIHYDROLIPOYLLYSINE-RESIDUE ACETYLTRANSFERASE COMPONENT OF PYRUVATE DEHYDROGENASE COMPLEX, MITOCHONDRIAL-RELATED"/>
    <property type="match status" value="1"/>
</dbReference>
<gene>
    <name evidence="9" type="ORF">Fcan01_08372</name>
</gene>
<evidence type="ECO:0000256" key="2">
    <source>
        <dbReference type="ARBA" id="ARBA00022679"/>
    </source>
</evidence>
<dbReference type="SUPFAM" id="SSF52777">
    <property type="entry name" value="CoA-dependent acyltransferases"/>
    <property type="match status" value="1"/>
</dbReference>
<dbReference type="OrthoDB" id="537444at2759"/>
<dbReference type="Gene3D" id="2.40.50.100">
    <property type="match status" value="1"/>
</dbReference>
<comment type="catalytic activity">
    <reaction evidence="6">
        <text>N(6)-[(R)-dihydrolipoyl]-L-lysyl-[protein] + acetyl-CoA = N(6)-[(R)-S(8)-acetyldihydrolipoyl]-L-lysyl-[protein] + CoA</text>
        <dbReference type="Rhea" id="RHEA:17017"/>
        <dbReference type="Rhea" id="RHEA-COMP:10475"/>
        <dbReference type="Rhea" id="RHEA-COMP:10478"/>
        <dbReference type="ChEBI" id="CHEBI:57287"/>
        <dbReference type="ChEBI" id="CHEBI:57288"/>
        <dbReference type="ChEBI" id="CHEBI:83100"/>
        <dbReference type="ChEBI" id="CHEBI:83111"/>
        <dbReference type="EC" id="2.3.1.12"/>
    </reaction>
</comment>
<keyword evidence="4" id="KW-0809">Transit peptide</keyword>
<comment type="subcellular location">
    <subcellularLocation>
        <location evidence="6">Mitochondrion</location>
    </subcellularLocation>
</comment>
<dbReference type="InterPro" id="IPR036625">
    <property type="entry name" value="E3-bd_dom_sf"/>
</dbReference>
<dbReference type="NCBIfam" id="TIGR01349">
    <property type="entry name" value="PDHac_trf_mito"/>
    <property type="match status" value="1"/>
</dbReference>
<dbReference type="EC" id="2.3.1.12" evidence="6"/>
<evidence type="ECO:0000259" key="7">
    <source>
        <dbReference type="PROSITE" id="PS50968"/>
    </source>
</evidence>
<name>A0A226EJF8_FOLCA</name>
<comment type="similarity">
    <text evidence="1 6">Belongs to the 2-oxoacid dehydrogenase family.</text>
</comment>
<keyword evidence="5 6" id="KW-0012">Acyltransferase</keyword>
<accession>A0A226EJF8</accession>